<evidence type="ECO:0000256" key="8">
    <source>
        <dbReference type="ARBA" id="ARBA00023125"/>
    </source>
</evidence>
<evidence type="ECO:0000256" key="11">
    <source>
        <dbReference type="RuleBase" id="RU368062"/>
    </source>
</evidence>
<dbReference type="Pfam" id="PF17207">
    <property type="entry name" value="MCM_OB"/>
    <property type="match status" value="1"/>
</dbReference>
<dbReference type="GO" id="GO:0005524">
    <property type="term" value="F:ATP binding"/>
    <property type="evidence" value="ECO:0007669"/>
    <property type="project" value="UniProtKB-UniRule"/>
</dbReference>
<evidence type="ECO:0000256" key="7">
    <source>
        <dbReference type="ARBA" id="ARBA00022840"/>
    </source>
</evidence>
<dbReference type="Pfam" id="PF21128">
    <property type="entry name" value="WHD_MCM4"/>
    <property type="match status" value="1"/>
</dbReference>
<dbReference type="PANTHER" id="PTHR11630:SF66">
    <property type="entry name" value="DNA REPLICATION LICENSING FACTOR MCM4"/>
    <property type="match status" value="1"/>
</dbReference>
<accession>A0A507DQN3</accession>
<dbReference type="Pfam" id="PF14551">
    <property type="entry name" value="MCM_N"/>
    <property type="match status" value="1"/>
</dbReference>
<feature type="compositionally biased region" description="Low complexity" evidence="12">
    <location>
        <begin position="1"/>
        <end position="11"/>
    </location>
</feature>
<dbReference type="GO" id="GO:1902975">
    <property type="term" value="P:mitotic DNA replication initiation"/>
    <property type="evidence" value="ECO:0007669"/>
    <property type="project" value="TreeGrafter"/>
</dbReference>
<evidence type="ECO:0000256" key="3">
    <source>
        <dbReference type="ARBA" id="ARBA00022705"/>
    </source>
</evidence>
<dbReference type="SMART" id="SM00350">
    <property type="entry name" value="MCM"/>
    <property type="match status" value="1"/>
</dbReference>
<keyword evidence="3 11" id="KW-0235">DNA replication</keyword>
<protein>
    <recommendedName>
        <fullName evidence="11">DNA replication licensing factor MCM4</fullName>
        <ecNumber evidence="11">3.6.4.12</ecNumber>
    </recommendedName>
</protein>
<comment type="subunit">
    <text evidence="11">Component of the MCM2-7 complex.</text>
</comment>
<evidence type="ECO:0000256" key="6">
    <source>
        <dbReference type="ARBA" id="ARBA00022806"/>
    </source>
</evidence>
<keyword evidence="8 10" id="KW-0238">DNA-binding</keyword>
<feature type="compositionally biased region" description="Gly residues" evidence="12">
    <location>
        <begin position="133"/>
        <end position="144"/>
    </location>
</feature>
<dbReference type="Gene3D" id="2.20.28.10">
    <property type="match status" value="1"/>
</dbReference>
<dbReference type="GO" id="GO:0000727">
    <property type="term" value="P:double-strand break repair via break-induced replication"/>
    <property type="evidence" value="ECO:0007669"/>
    <property type="project" value="TreeGrafter"/>
</dbReference>
<dbReference type="PROSITE" id="PS50051">
    <property type="entry name" value="MCM_2"/>
    <property type="match status" value="1"/>
</dbReference>
<evidence type="ECO:0000256" key="10">
    <source>
        <dbReference type="RuleBase" id="RU004070"/>
    </source>
</evidence>
<comment type="catalytic activity">
    <reaction evidence="11">
        <text>ATP + H2O = ADP + phosphate + H(+)</text>
        <dbReference type="Rhea" id="RHEA:13065"/>
        <dbReference type="ChEBI" id="CHEBI:15377"/>
        <dbReference type="ChEBI" id="CHEBI:15378"/>
        <dbReference type="ChEBI" id="CHEBI:30616"/>
        <dbReference type="ChEBI" id="CHEBI:43474"/>
        <dbReference type="ChEBI" id="CHEBI:456216"/>
        <dbReference type="EC" id="3.6.4.12"/>
    </reaction>
</comment>
<dbReference type="InterPro" id="IPR031327">
    <property type="entry name" value="MCM"/>
</dbReference>
<dbReference type="GO" id="GO:0042555">
    <property type="term" value="C:MCM complex"/>
    <property type="evidence" value="ECO:0007669"/>
    <property type="project" value="UniProtKB-UniRule"/>
</dbReference>
<keyword evidence="9 11" id="KW-0539">Nucleus</keyword>
<dbReference type="InterPro" id="IPR027925">
    <property type="entry name" value="MCM_N"/>
</dbReference>
<dbReference type="CDD" id="cd17755">
    <property type="entry name" value="MCM4"/>
    <property type="match status" value="1"/>
</dbReference>
<dbReference type="EMBL" id="QEAN01000010">
    <property type="protein sequence ID" value="TPX53973.1"/>
    <property type="molecule type" value="Genomic_DNA"/>
</dbReference>
<keyword evidence="16" id="KW-1185">Reference proteome</keyword>
<comment type="function">
    <text evidence="11">Acts as component of the MCM2-7 complex (MCM complex) which is the replicative helicase essential for 'once per cell cycle' DNA replication initiation and elongation in eukaryotic cells. The active ATPase sites in the MCM2-7 ring are formed through the interaction surfaces of two neighboring subunits such that a critical structure of a conserved arginine finger motif is provided in trans relative to the ATP-binding site of the Walker A box of the adjacent subunit. The six ATPase active sites, however, are likely to contribute differentially to the complex helicase activity.</text>
</comment>
<dbReference type="GO" id="GO:0031261">
    <property type="term" value="C:DNA replication preinitiation complex"/>
    <property type="evidence" value="ECO:0007669"/>
    <property type="project" value="UniProtKB-ARBA"/>
</dbReference>
<dbReference type="Pfam" id="PF00493">
    <property type="entry name" value="MCM"/>
    <property type="match status" value="1"/>
</dbReference>
<feature type="region of interest" description="Disordered" evidence="12">
    <location>
        <begin position="1"/>
        <end position="48"/>
    </location>
</feature>
<gene>
    <name evidence="14" type="ORF">SeLEV6574_g00054</name>
    <name evidence="15" type="ORF">SeMB42_g00520</name>
</gene>
<reference evidence="16 17" key="1">
    <citation type="journal article" date="2019" name="Sci. Rep.">
        <title>Comparative genomics of chytrid fungi reveal insights into the obligate biotrophic and pathogenic lifestyle of Synchytrium endobioticum.</title>
        <authorList>
            <person name="van de Vossenberg B.T.L.H."/>
            <person name="Warris S."/>
            <person name="Nguyen H.D.T."/>
            <person name="van Gent-Pelzer M.P.E."/>
            <person name="Joly D.L."/>
            <person name="van de Geest H.C."/>
            <person name="Bonants P.J.M."/>
            <person name="Smith D.S."/>
            <person name="Levesque C.A."/>
            <person name="van der Lee T.A.J."/>
        </authorList>
    </citation>
    <scope>NUCLEOTIDE SEQUENCE [LARGE SCALE GENOMIC DNA]</scope>
    <source>
        <strain evidence="14 17">LEV6574</strain>
        <strain evidence="15 16">MB42</strain>
    </source>
</reference>
<dbReference type="OrthoDB" id="10251574at2759"/>
<keyword evidence="5 11" id="KW-0378">Hydrolase</keyword>
<dbReference type="Proteomes" id="UP000320475">
    <property type="component" value="Unassembled WGS sequence"/>
</dbReference>
<dbReference type="GO" id="GO:0017116">
    <property type="term" value="F:single-stranded DNA helicase activity"/>
    <property type="evidence" value="ECO:0007669"/>
    <property type="project" value="TreeGrafter"/>
</dbReference>
<dbReference type="GO" id="GO:0006279">
    <property type="term" value="P:premeiotic DNA replication"/>
    <property type="evidence" value="ECO:0007669"/>
    <property type="project" value="UniProtKB-ARBA"/>
</dbReference>
<keyword evidence="7 10" id="KW-0067">ATP-binding</keyword>
<dbReference type="InterPro" id="IPR018525">
    <property type="entry name" value="MCM_CS"/>
</dbReference>
<dbReference type="GO" id="GO:0016787">
    <property type="term" value="F:hydrolase activity"/>
    <property type="evidence" value="ECO:0007669"/>
    <property type="project" value="UniProtKB-KW"/>
</dbReference>
<dbReference type="VEuPathDB" id="FungiDB:SeMB42_g00520"/>
<keyword evidence="6 11" id="KW-0347">Helicase</keyword>
<feature type="compositionally biased region" description="Polar residues" evidence="12">
    <location>
        <begin position="24"/>
        <end position="48"/>
    </location>
</feature>
<dbReference type="InterPro" id="IPR008047">
    <property type="entry name" value="MCM_4"/>
</dbReference>
<feature type="compositionally biased region" description="Polar residues" evidence="12">
    <location>
        <begin position="88"/>
        <end position="100"/>
    </location>
</feature>
<dbReference type="FunFam" id="3.40.50.300:FF:000217">
    <property type="entry name" value="DNA helicase"/>
    <property type="match status" value="1"/>
</dbReference>
<dbReference type="GO" id="GO:0006271">
    <property type="term" value="P:DNA strand elongation involved in DNA replication"/>
    <property type="evidence" value="ECO:0007669"/>
    <property type="project" value="TreeGrafter"/>
</dbReference>
<dbReference type="PRINTS" id="PR01657">
    <property type="entry name" value="MCMFAMILY"/>
</dbReference>
<evidence type="ECO:0000256" key="5">
    <source>
        <dbReference type="ARBA" id="ARBA00022801"/>
    </source>
</evidence>
<dbReference type="GO" id="GO:0097373">
    <property type="term" value="C:MCM core complex"/>
    <property type="evidence" value="ECO:0007669"/>
    <property type="project" value="UniProtKB-ARBA"/>
</dbReference>
<dbReference type="EMBL" id="QEAM01000001">
    <property type="protein sequence ID" value="TPX51817.1"/>
    <property type="molecule type" value="Genomic_DNA"/>
</dbReference>
<dbReference type="Gene3D" id="3.30.1640.10">
    <property type="entry name" value="mini-chromosome maintenance (MCM) complex, chain A, domain 1"/>
    <property type="match status" value="1"/>
</dbReference>
<keyword evidence="4 10" id="KW-0547">Nucleotide-binding</keyword>
<dbReference type="InterPro" id="IPR041562">
    <property type="entry name" value="MCM_lid"/>
</dbReference>
<dbReference type="PRINTS" id="PR01660">
    <property type="entry name" value="MCMPROTEIN4"/>
</dbReference>
<dbReference type="InterPro" id="IPR012340">
    <property type="entry name" value="NA-bd_OB-fold"/>
</dbReference>
<evidence type="ECO:0000313" key="14">
    <source>
        <dbReference type="EMBL" id="TPX51817.1"/>
    </source>
</evidence>
<dbReference type="InterPro" id="IPR033762">
    <property type="entry name" value="MCM_OB"/>
</dbReference>
<dbReference type="PANTHER" id="PTHR11630">
    <property type="entry name" value="DNA REPLICATION LICENSING FACTOR MCM FAMILY MEMBER"/>
    <property type="match status" value="1"/>
</dbReference>
<evidence type="ECO:0000256" key="9">
    <source>
        <dbReference type="ARBA" id="ARBA00023242"/>
    </source>
</evidence>
<sequence length="911" mass="101599">MTTPTKSMSTPSKRRQRSDEESRSTVTPRTKARVSSSGLRSKGVISTNDLWLATTPTARLNAAMRSGADGSPLAYPASSDIGDRPQPTHGSSLRSPSMTPLSRARRTGIQSPHSARRRGDVNSQILERILAQAGGGGSEGGPPSSGGPSSDRNGPDVGTDPTALKSFVWGTTVNIQDSMMMFRKFLEDFTMAERLRAQDPDALISDTDYVPFYPRLLQQLKEAEDYNLNLDCLNLKHWPESTKLYHQLLRYPQEIIPLMDHTLTEVFLDMFDDVDLEGRGLKVRPFNLDRLVNMRELNPADIDQLVTIKGLMIRSSPVIPDIKQGFFRCLVCDHTVTVDVDRGRIEEPTKCTFPNCDAKNSMRLIHNRCLFSDKQVAKMQETPDETPDGQTPYTCALYLYDDLVDVAKPGDRLEITGIFRGVPVRINARQRTVKSLFKTYLDVVHIKKTDKKRLGVDKSIQAENEYSVDFEEGDRLRNDDADLEERIHRIASQRDLYELLARSIAPSIFGLDDVKKGVLLQLFGGDNKFSETKRNGPRVRGDINVLIVGDPGVSKSQLLQYVHKLAPRGIYTSGKGSSAVGLTAYVTRDPDTNQLVLESGALVLSDGGVCCIDEFDKMSDHTRSVLHEVMEQQTISVAKAGIITTLNARTSILACANPINSKFDEKLSIVENINLPPPLMSRFDLLFLVLDKPNERDDRRLAQHIVGLYLEDRPTVSSLQFLPLEEFTKYINYAKTIHPIISEEAGNLLIKCYIDMRKLGKHGNQKVITATTRQLESMIRLAEAHAKMRLSHTVDGQDVEEANRLILAALQTSAVDPRTGRIDLDLVSTGISAGSRKIHTDKRHALSELVTSMRKATVPFLQLFREFNDQSKDAVGESEFETLLNELAETGVIHVFGKTSRDKQVRKLNGV</sequence>
<dbReference type="Pfam" id="PF17855">
    <property type="entry name" value="MCM_lid"/>
    <property type="match status" value="1"/>
</dbReference>
<feature type="domain" description="MCM C-terminal AAA(+) ATPase" evidence="13">
    <location>
        <begin position="496"/>
        <end position="705"/>
    </location>
</feature>
<dbReference type="InterPro" id="IPR027417">
    <property type="entry name" value="P-loop_NTPase"/>
</dbReference>
<proteinExistence type="inferred from homology"/>
<evidence type="ECO:0000313" key="15">
    <source>
        <dbReference type="EMBL" id="TPX53973.1"/>
    </source>
</evidence>
<feature type="region of interest" description="Disordered" evidence="12">
    <location>
        <begin position="71"/>
        <end position="163"/>
    </location>
</feature>
<name>A0A507DQN3_9FUNG</name>
<evidence type="ECO:0000313" key="17">
    <source>
        <dbReference type="Proteomes" id="UP000320475"/>
    </source>
</evidence>
<comment type="similarity">
    <text evidence="2 10">Belongs to the MCM family.</text>
</comment>
<comment type="subcellular location">
    <subcellularLocation>
        <location evidence="1">Nucleus</location>
    </subcellularLocation>
</comment>
<dbReference type="AlphaFoldDB" id="A0A507DQN3"/>
<evidence type="ECO:0000256" key="12">
    <source>
        <dbReference type="SAM" id="MobiDB-lite"/>
    </source>
</evidence>
<evidence type="ECO:0000313" key="16">
    <source>
        <dbReference type="Proteomes" id="UP000317494"/>
    </source>
</evidence>
<dbReference type="STRING" id="286115.A0A507DQN3"/>
<dbReference type="GO" id="GO:0043596">
    <property type="term" value="C:nuclear replication fork"/>
    <property type="evidence" value="ECO:0007669"/>
    <property type="project" value="UniProtKB-ARBA"/>
</dbReference>
<evidence type="ECO:0000256" key="2">
    <source>
        <dbReference type="ARBA" id="ARBA00008010"/>
    </source>
</evidence>
<evidence type="ECO:0000256" key="4">
    <source>
        <dbReference type="ARBA" id="ARBA00022741"/>
    </source>
</evidence>
<organism evidence="15 16">
    <name type="scientific">Synchytrium endobioticum</name>
    <dbReference type="NCBI Taxonomy" id="286115"/>
    <lineage>
        <taxon>Eukaryota</taxon>
        <taxon>Fungi</taxon>
        <taxon>Fungi incertae sedis</taxon>
        <taxon>Chytridiomycota</taxon>
        <taxon>Chytridiomycota incertae sedis</taxon>
        <taxon>Chytridiomycetes</taxon>
        <taxon>Synchytriales</taxon>
        <taxon>Synchytriaceae</taxon>
        <taxon>Synchytrium</taxon>
    </lineage>
</organism>
<evidence type="ECO:0000256" key="1">
    <source>
        <dbReference type="ARBA" id="ARBA00004123"/>
    </source>
</evidence>
<dbReference type="Proteomes" id="UP000317494">
    <property type="component" value="Unassembled WGS sequence"/>
</dbReference>
<dbReference type="GO" id="GO:0005656">
    <property type="term" value="C:nuclear pre-replicative complex"/>
    <property type="evidence" value="ECO:0007669"/>
    <property type="project" value="UniProtKB-ARBA"/>
</dbReference>
<dbReference type="SUPFAM" id="SSF50249">
    <property type="entry name" value="Nucleic acid-binding proteins"/>
    <property type="match status" value="1"/>
</dbReference>
<dbReference type="Gene3D" id="2.40.50.140">
    <property type="entry name" value="Nucleic acid-binding proteins"/>
    <property type="match status" value="1"/>
</dbReference>
<dbReference type="EC" id="3.6.4.12" evidence="11"/>
<comment type="caution">
    <text evidence="15">The sequence shown here is derived from an EMBL/GenBank/DDBJ whole genome shotgun (WGS) entry which is preliminary data.</text>
</comment>
<dbReference type="InterPro" id="IPR001208">
    <property type="entry name" value="MCM_dom"/>
</dbReference>
<evidence type="ECO:0000259" key="13">
    <source>
        <dbReference type="PROSITE" id="PS50051"/>
    </source>
</evidence>
<dbReference type="PROSITE" id="PS00847">
    <property type="entry name" value="MCM_1"/>
    <property type="match status" value="1"/>
</dbReference>
<dbReference type="GO" id="GO:0003697">
    <property type="term" value="F:single-stranded DNA binding"/>
    <property type="evidence" value="ECO:0007669"/>
    <property type="project" value="TreeGrafter"/>
</dbReference>
<dbReference type="FunFam" id="2.20.28.10:FF:000003">
    <property type="entry name" value="DNA helicase"/>
    <property type="match status" value="1"/>
</dbReference>
<dbReference type="Gene3D" id="3.40.50.300">
    <property type="entry name" value="P-loop containing nucleotide triphosphate hydrolases"/>
    <property type="match status" value="1"/>
</dbReference>
<dbReference type="SUPFAM" id="SSF52540">
    <property type="entry name" value="P-loop containing nucleoside triphosphate hydrolases"/>
    <property type="match status" value="1"/>
</dbReference>